<reference evidence="6" key="1">
    <citation type="submission" date="2021-10" db="EMBL/GenBank/DDBJ databases">
        <title>De novo Genome Assembly of Clathrus columnatus (Basidiomycota, Fungi) Using Illumina and Nanopore Sequence Data.</title>
        <authorList>
            <person name="Ogiso-Tanaka E."/>
            <person name="Itagaki H."/>
            <person name="Hosoya T."/>
            <person name="Hosaka K."/>
        </authorList>
    </citation>
    <scope>NUCLEOTIDE SEQUENCE</scope>
    <source>
        <strain evidence="6">MO-923</strain>
    </source>
</reference>
<dbReference type="SUPFAM" id="SSF47095">
    <property type="entry name" value="HMG-box"/>
    <property type="match status" value="1"/>
</dbReference>
<feature type="domain" description="HMG box" evidence="5">
    <location>
        <begin position="70"/>
        <end position="139"/>
    </location>
</feature>
<dbReference type="SMART" id="SM00398">
    <property type="entry name" value="HMG"/>
    <property type="match status" value="1"/>
</dbReference>
<feature type="region of interest" description="Disordered" evidence="4">
    <location>
        <begin position="40"/>
        <end position="73"/>
    </location>
</feature>
<dbReference type="PROSITE" id="PS50118">
    <property type="entry name" value="HMG_BOX_2"/>
    <property type="match status" value="1"/>
</dbReference>
<keyword evidence="2 3" id="KW-0539">Nucleus</keyword>
<keyword evidence="1 3" id="KW-0238">DNA-binding</keyword>
<gene>
    <name evidence="6" type="ORF">Clacol_001260</name>
</gene>
<name>A0AAV5A224_9AGAM</name>
<dbReference type="CDD" id="cd01389">
    <property type="entry name" value="HMG-box_ROX1-like"/>
    <property type="match status" value="1"/>
</dbReference>
<dbReference type="InterPro" id="IPR009071">
    <property type="entry name" value="HMG_box_dom"/>
</dbReference>
<accession>A0AAV5A224</accession>
<dbReference type="Pfam" id="PF00505">
    <property type="entry name" value="HMG_box"/>
    <property type="match status" value="1"/>
</dbReference>
<dbReference type="PANTHER" id="PTHR45789:SF2">
    <property type="entry name" value="FI18025P1"/>
    <property type="match status" value="1"/>
</dbReference>
<evidence type="ECO:0000313" key="6">
    <source>
        <dbReference type="EMBL" id="GJJ07061.1"/>
    </source>
</evidence>
<evidence type="ECO:0000256" key="1">
    <source>
        <dbReference type="ARBA" id="ARBA00023125"/>
    </source>
</evidence>
<feature type="compositionally biased region" description="Basic and acidic residues" evidence="4">
    <location>
        <begin position="156"/>
        <end position="171"/>
    </location>
</feature>
<dbReference type="Proteomes" id="UP001050691">
    <property type="component" value="Unassembled WGS sequence"/>
</dbReference>
<dbReference type="PANTHER" id="PTHR45789">
    <property type="entry name" value="FI18025P1"/>
    <property type="match status" value="1"/>
</dbReference>
<keyword evidence="7" id="KW-1185">Reference proteome</keyword>
<dbReference type="EMBL" id="BPWL01000002">
    <property type="protein sequence ID" value="GJJ07061.1"/>
    <property type="molecule type" value="Genomic_DNA"/>
</dbReference>
<evidence type="ECO:0000256" key="3">
    <source>
        <dbReference type="PROSITE-ProRule" id="PRU00267"/>
    </source>
</evidence>
<dbReference type="GO" id="GO:0000978">
    <property type="term" value="F:RNA polymerase II cis-regulatory region sequence-specific DNA binding"/>
    <property type="evidence" value="ECO:0007669"/>
    <property type="project" value="TreeGrafter"/>
</dbReference>
<evidence type="ECO:0000256" key="4">
    <source>
        <dbReference type="SAM" id="MobiDB-lite"/>
    </source>
</evidence>
<dbReference type="GO" id="GO:0000981">
    <property type="term" value="F:DNA-binding transcription factor activity, RNA polymerase II-specific"/>
    <property type="evidence" value="ECO:0007669"/>
    <property type="project" value="TreeGrafter"/>
</dbReference>
<proteinExistence type="predicted"/>
<evidence type="ECO:0000259" key="5">
    <source>
        <dbReference type="PROSITE" id="PS50118"/>
    </source>
</evidence>
<evidence type="ECO:0000256" key="2">
    <source>
        <dbReference type="ARBA" id="ARBA00023242"/>
    </source>
</evidence>
<dbReference type="Gene3D" id="1.10.30.10">
    <property type="entry name" value="High mobility group box domain"/>
    <property type="match status" value="1"/>
</dbReference>
<comment type="caution">
    <text evidence="6">The sequence shown here is derived from an EMBL/GenBank/DDBJ whole genome shotgun (WGS) entry which is preliminary data.</text>
</comment>
<sequence length="493" mass="55270">MSTYSQLELGPYGHLMNESDFTSAYSNTIQNHETIYYGTPATPATPATPSTPSTPYTPTSHNRKRPANHIPRPPNAFLLYRSDFLKGGKIPQEEETRQQNLSRIVGECWKRLNPKEREHWHALAKQAEEEHAQRYPNYVYKPVRRESVLRRRQKKSKEEEQQRCEELRKTYIPETVDQPPVKIDPPARKRKSRAKKKPEPVVTSTDSLHSDAQLSADVFSGNAFMEPLIAPPNLSEQSLEAFHENTVPESSPPEVNFSNLGHYDPYPVYSDEYYNTLGVDQVAPPPSQIPQPSSAPTTFANELHERFQRDKAAGAATTTAMFNAQYVDPSFFNSQPQFFSSFLQTAQSPFFPSSSQSGSSASFNCTSEPVFQDLLLPPAMVPSFMYSQQPQVNGNFGGFSEANPPMSFPLTVQSNNQLCDFNLIEPAFNVPTNSSEITINLDGFDISLDDLNLTTLCGNFAPEIPTPLFGGEIPTLAYDWNDLDKSIDPINNN</sequence>
<organism evidence="6 7">
    <name type="scientific">Clathrus columnatus</name>
    <dbReference type="NCBI Taxonomy" id="1419009"/>
    <lineage>
        <taxon>Eukaryota</taxon>
        <taxon>Fungi</taxon>
        <taxon>Dikarya</taxon>
        <taxon>Basidiomycota</taxon>
        <taxon>Agaricomycotina</taxon>
        <taxon>Agaricomycetes</taxon>
        <taxon>Phallomycetidae</taxon>
        <taxon>Phallales</taxon>
        <taxon>Clathraceae</taxon>
        <taxon>Clathrus</taxon>
    </lineage>
</organism>
<protein>
    <recommendedName>
        <fullName evidence="5">HMG box domain-containing protein</fullName>
    </recommendedName>
</protein>
<dbReference type="InterPro" id="IPR051356">
    <property type="entry name" value="SOX/SOX-like_TF"/>
</dbReference>
<evidence type="ECO:0000313" key="7">
    <source>
        <dbReference type="Proteomes" id="UP001050691"/>
    </source>
</evidence>
<dbReference type="InterPro" id="IPR036910">
    <property type="entry name" value="HMG_box_dom_sf"/>
</dbReference>
<feature type="compositionally biased region" description="Low complexity" evidence="4">
    <location>
        <begin position="40"/>
        <end position="60"/>
    </location>
</feature>
<feature type="region of interest" description="Disordered" evidence="4">
    <location>
        <begin position="149"/>
        <end position="209"/>
    </location>
</feature>
<feature type="DNA-binding region" description="HMG box" evidence="3">
    <location>
        <begin position="70"/>
        <end position="139"/>
    </location>
</feature>
<dbReference type="AlphaFoldDB" id="A0AAV5A224"/>
<dbReference type="GO" id="GO:0005634">
    <property type="term" value="C:nucleus"/>
    <property type="evidence" value="ECO:0007669"/>
    <property type="project" value="UniProtKB-UniRule"/>
</dbReference>